<dbReference type="InterPro" id="IPR034704">
    <property type="entry name" value="Ribosomal_bL28/bL31-like_sf"/>
</dbReference>
<dbReference type="GO" id="GO:0006412">
    <property type="term" value="P:translation"/>
    <property type="evidence" value="ECO:0007669"/>
    <property type="project" value="UniProtKB-UniRule"/>
</dbReference>
<evidence type="ECO:0000256" key="2">
    <source>
        <dbReference type="ARBA" id="ARBA00022980"/>
    </source>
</evidence>
<dbReference type="FunFam" id="2.30.170.40:FF:000001">
    <property type="entry name" value="50S ribosomal protein L28"/>
    <property type="match status" value="1"/>
</dbReference>
<dbReference type="RefSeq" id="WP_034251927.1">
    <property type="nucleotide sequence ID" value="NZ_CP181270.1"/>
</dbReference>
<feature type="compositionally biased region" description="Polar residues" evidence="6">
    <location>
        <begin position="1"/>
        <end position="19"/>
    </location>
</feature>
<dbReference type="GO" id="GO:0003735">
    <property type="term" value="F:structural constituent of ribosome"/>
    <property type="evidence" value="ECO:0007669"/>
    <property type="project" value="InterPro"/>
</dbReference>
<dbReference type="Pfam" id="PF00830">
    <property type="entry name" value="Ribosomal_L28"/>
    <property type="match status" value="1"/>
</dbReference>
<dbReference type="OrthoDB" id="9805609at2"/>
<dbReference type="AlphaFoldDB" id="A0A971IDQ0"/>
<evidence type="ECO:0000256" key="6">
    <source>
        <dbReference type="SAM" id="MobiDB-lite"/>
    </source>
</evidence>
<dbReference type="GO" id="GO:0005840">
    <property type="term" value="C:ribosome"/>
    <property type="evidence" value="ECO:0007669"/>
    <property type="project" value="UniProtKB-KW"/>
</dbReference>
<dbReference type="GO" id="GO:1990904">
    <property type="term" value="C:ribonucleoprotein complex"/>
    <property type="evidence" value="ECO:0007669"/>
    <property type="project" value="UniProtKB-KW"/>
</dbReference>
<dbReference type="EMBL" id="JAAXZR010000025">
    <property type="protein sequence ID" value="NLT80168.1"/>
    <property type="molecule type" value="Genomic_DNA"/>
</dbReference>
<feature type="region of interest" description="Disordered" evidence="6">
    <location>
        <begin position="1"/>
        <end position="25"/>
    </location>
</feature>
<dbReference type="PANTHER" id="PTHR13528">
    <property type="entry name" value="39S RIBOSOMAL PROTEIN L28, MITOCHONDRIAL"/>
    <property type="match status" value="1"/>
</dbReference>
<proteinExistence type="inferred from homology"/>
<dbReference type="GeneID" id="78114864"/>
<evidence type="ECO:0000313" key="8">
    <source>
        <dbReference type="Proteomes" id="UP000767327"/>
    </source>
</evidence>
<keyword evidence="3 5" id="KW-0687">Ribonucleoprotein</keyword>
<dbReference type="PANTHER" id="PTHR13528:SF2">
    <property type="entry name" value="LARGE RIBOSOMAL SUBUNIT PROTEIN BL28M"/>
    <property type="match status" value="1"/>
</dbReference>
<evidence type="ECO:0000256" key="1">
    <source>
        <dbReference type="ARBA" id="ARBA00008760"/>
    </source>
</evidence>
<dbReference type="InterPro" id="IPR001383">
    <property type="entry name" value="Ribosomal_bL28_bact-type"/>
</dbReference>
<gene>
    <name evidence="5 7" type="primary">rpmB</name>
    <name evidence="7" type="ORF">GXW98_07795</name>
</gene>
<dbReference type="NCBIfam" id="TIGR00009">
    <property type="entry name" value="L28"/>
    <property type="match status" value="1"/>
</dbReference>
<dbReference type="SUPFAM" id="SSF143800">
    <property type="entry name" value="L28p-like"/>
    <property type="match status" value="1"/>
</dbReference>
<reference evidence="7" key="2">
    <citation type="submission" date="2020-01" db="EMBL/GenBank/DDBJ databases">
        <authorList>
            <person name="Campanaro S."/>
        </authorList>
    </citation>
    <scope>NUCLEOTIDE SEQUENCE</scope>
    <source>
        <strain evidence="7">AS01afH2WH_6</strain>
    </source>
</reference>
<sequence>MSKSCQVLGTHASYGNSVSHSHRTTRRKFEANLQNKRYWVPSLGRRITLQVSAKGIKTIDRRGIESVVAELRARGELNI</sequence>
<accession>A0A971IDQ0</accession>
<keyword evidence="2 5" id="KW-0689">Ribosomal protein</keyword>
<evidence type="ECO:0000256" key="4">
    <source>
        <dbReference type="ARBA" id="ARBA00035174"/>
    </source>
</evidence>
<evidence type="ECO:0000313" key="7">
    <source>
        <dbReference type="EMBL" id="NLT80168.1"/>
    </source>
</evidence>
<comment type="caution">
    <text evidence="7">The sequence shown here is derived from an EMBL/GenBank/DDBJ whole genome shotgun (WGS) entry which is preliminary data.</text>
</comment>
<evidence type="ECO:0000256" key="3">
    <source>
        <dbReference type="ARBA" id="ARBA00023274"/>
    </source>
</evidence>
<comment type="similarity">
    <text evidence="1 5">Belongs to the bacterial ribosomal protein bL28 family.</text>
</comment>
<evidence type="ECO:0000256" key="5">
    <source>
        <dbReference type="HAMAP-Rule" id="MF_00373"/>
    </source>
</evidence>
<dbReference type="InterPro" id="IPR037147">
    <property type="entry name" value="Ribosomal_bL28_sf"/>
</dbReference>
<dbReference type="Gene3D" id="2.30.170.40">
    <property type="entry name" value="Ribosomal protein L28/L24"/>
    <property type="match status" value="1"/>
</dbReference>
<protein>
    <recommendedName>
        <fullName evidence="4 5">Large ribosomal subunit protein bL28</fullName>
    </recommendedName>
</protein>
<dbReference type="HAMAP" id="MF_00373">
    <property type="entry name" value="Ribosomal_bL28"/>
    <property type="match status" value="1"/>
</dbReference>
<organism evidence="7 8">
    <name type="scientific">Bifidobacterium crudilactis</name>
    <dbReference type="NCBI Taxonomy" id="327277"/>
    <lineage>
        <taxon>Bacteria</taxon>
        <taxon>Bacillati</taxon>
        <taxon>Actinomycetota</taxon>
        <taxon>Actinomycetes</taxon>
        <taxon>Bifidobacteriales</taxon>
        <taxon>Bifidobacteriaceae</taxon>
        <taxon>Bifidobacterium</taxon>
    </lineage>
</organism>
<dbReference type="Proteomes" id="UP000767327">
    <property type="component" value="Unassembled WGS sequence"/>
</dbReference>
<reference evidence="7" key="1">
    <citation type="journal article" date="2020" name="Biotechnol. Biofuels">
        <title>New insights from the biogas microbiome by comprehensive genome-resolved metagenomics of nearly 1600 species originating from multiple anaerobic digesters.</title>
        <authorList>
            <person name="Campanaro S."/>
            <person name="Treu L."/>
            <person name="Rodriguez-R L.M."/>
            <person name="Kovalovszki A."/>
            <person name="Ziels R.M."/>
            <person name="Maus I."/>
            <person name="Zhu X."/>
            <person name="Kougias P.G."/>
            <person name="Basile A."/>
            <person name="Luo G."/>
            <person name="Schluter A."/>
            <person name="Konstantinidis K.T."/>
            <person name="Angelidaki I."/>
        </authorList>
    </citation>
    <scope>NUCLEOTIDE SEQUENCE</scope>
    <source>
        <strain evidence="7">AS01afH2WH_6</strain>
    </source>
</reference>
<dbReference type="InterPro" id="IPR026569">
    <property type="entry name" value="Ribosomal_bL28"/>
</dbReference>
<name>A0A971IDQ0_9BIFI</name>